<dbReference type="STRING" id="133412.A0A1R1XQG2"/>
<keyword evidence="2 6" id="KW-0812">Transmembrane</keyword>
<proteinExistence type="predicted"/>
<evidence type="ECO:0000256" key="2">
    <source>
        <dbReference type="ARBA" id="ARBA00022692"/>
    </source>
</evidence>
<gene>
    <name evidence="7" type="ORF">AYI70_g6317</name>
</gene>
<comment type="caution">
    <text evidence="7">The sequence shown here is derived from an EMBL/GenBank/DDBJ whole genome shotgun (WGS) entry which is preliminary data.</text>
</comment>
<reference evidence="7 8" key="1">
    <citation type="submission" date="2017-01" db="EMBL/GenBank/DDBJ databases">
        <authorList>
            <person name="Mah S.A."/>
            <person name="Swanson W.J."/>
            <person name="Moy G.W."/>
            <person name="Vacquier V.D."/>
        </authorList>
    </citation>
    <scope>NUCLEOTIDE SEQUENCE [LARGE SCALE GENOMIC DNA]</scope>
    <source>
        <strain evidence="7 8">GSMNP</strain>
    </source>
</reference>
<dbReference type="Proteomes" id="UP000187283">
    <property type="component" value="Unassembled WGS sequence"/>
</dbReference>
<feature type="region of interest" description="Disordered" evidence="5">
    <location>
        <begin position="15"/>
        <end position="58"/>
    </location>
</feature>
<dbReference type="GO" id="GO:0016020">
    <property type="term" value="C:membrane"/>
    <property type="evidence" value="ECO:0007669"/>
    <property type="project" value="UniProtKB-SubCell"/>
</dbReference>
<feature type="compositionally biased region" description="Basic and acidic residues" evidence="5">
    <location>
        <begin position="21"/>
        <end position="36"/>
    </location>
</feature>
<dbReference type="PANTHER" id="PTHR36460">
    <property type="entry name" value="UPF0132 DOMAIN PROTEIN (AFU_ORTHOLOGUE AFUA_3G10255)"/>
    <property type="match status" value="1"/>
</dbReference>
<dbReference type="EMBL" id="LSSN01002198">
    <property type="protein sequence ID" value="OMJ16882.1"/>
    <property type="molecule type" value="Genomic_DNA"/>
</dbReference>
<evidence type="ECO:0000256" key="1">
    <source>
        <dbReference type="ARBA" id="ARBA00004141"/>
    </source>
</evidence>
<feature type="transmembrane region" description="Helical" evidence="6">
    <location>
        <begin position="87"/>
        <end position="104"/>
    </location>
</feature>
<evidence type="ECO:0000256" key="4">
    <source>
        <dbReference type="ARBA" id="ARBA00023136"/>
    </source>
</evidence>
<dbReference type="PANTHER" id="PTHR36460:SF1">
    <property type="entry name" value="UPF0132 DOMAIN PROTEIN (AFU_ORTHOLOGUE AFUA_3G10255)"/>
    <property type="match status" value="1"/>
</dbReference>
<feature type="compositionally biased region" description="Polar residues" evidence="5">
    <location>
        <begin position="37"/>
        <end position="56"/>
    </location>
</feature>
<evidence type="ECO:0000313" key="8">
    <source>
        <dbReference type="Proteomes" id="UP000187283"/>
    </source>
</evidence>
<comment type="subcellular location">
    <subcellularLocation>
        <location evidence="1">Membrane</location>
        <topology evidence="1">Multi-pass membrane protein</topology>
    </subcellularLocation>
</comment>
<feature type="transmembrane region" description="Helical" evidence="6">
    <location>
        <begin position="116"/>
        <end position="140"/>
    </location>
</feature>
<dbReference type="OrthoDB" id="5546837at2759"/>
<organism evidence="7 8">
    <name type="scientific">Smittium culicis</name>
    <dbReference type="NCBI Taxonomy" id="133412"/>
    <lineage>
        <taxon>Eukaryota</taxon>
        <taxon>Fungi</taxon>
        <taxon>Fungi incertae sedis</taxon>
        <taxon>Zoopagomycota</taxon>
        <taxon>Kickxellomycotina</taxon>
        <taxon>Harpellomycetes</taxon>
        <taxon>Harpellales</taxon>
        <taxon>Legeriomycetaceae</taxon>
        <taxon>Smittium</taxon>
    </lineage>
</organism>
<protein>
    <submittedName>
        <fullName evidence="7">UPF0132 membrane protein</fullName>
    </submittedName>
</protein>
<evidence type="ECO:0000256" key="3">
    <source>
        <dbReference type="ARBA" id="ARBA00022989"/>
    </source>
</evidence>
<evidence type="ECO:0000256" key="5">
    <source>
        <dbReference type="SAM" id="MobiDB-lite"/>
    </source>
</evidence>
<sequence length="182" mass="20025">MASNQYYSYQNQGFIANPHADPARDGNTDNDDHRINSDTNASGSRAYPNTSTSSHASGDIEAGYSADGGLAVSRYATTLPIRLDFEAAFAYSLGCLSGIFLLVFERQNDYVRFHAYQSLLLSIIVFIASLILCTILPNFIVFVSVVSGYSYIAYQAYKDAAVLEYTPLPFVGHFALQWVNSE</sequence>
<name>A0A1R1XQG2_9FUNG</name>
<evidence type="ECO:0000256" key="6">
    <source>
        <dbReference type="SAM" id="Phobius"/>
    </source>
</evidence>
<dbReference type="AlphaFoldDB" id="A0A1R1XQG2"/>
<keyword evidence="8" id="KW-1185">Reference proteome</keyword>
<keyword evidence="3 6" id="KW-1133">Transmembrane helix</keyword>
<evidence type="ECO:0000313" key="7">
    <source>
        <dbReference type="EMBL" id="OMJ16882.1"/>
    </source>
</evidence>
<keyword evidence="4 6" id="KW-0472">Membrane</keyword>
<accession>A0A1R1XQG2</accession>